<dbReference type="Pfam" id="PF02108">
    <property type="entry name" value="FliH"/>
    <property type="match status" value="1"/>
</dbReference>
<protein>
    <recommendedName>
        <fullName evidence="7">Flagellar assembly protein FliH/Type III secretion system HrpE domain-containing protein</fullName>
    </recommendedName>
</protein>
<evidence type="ECO:0000256" key="5">
    <source>
        <dbReference type="ARBA" id="ARBA00022927"/>
    </source>
</evidence>
<dbReference type="EMBL" id="JAJFZP010000016">
    <property type="protein sequence ID" value="MCC3270934.1"/>
    <property type="molecule type" value="Genomic_DNA"/>
</dbReference>
<organism evidence="8 9">
    <name type="scientific">Arthrobacter gengyunqii</name>
    <dbReference type="NCBI Taxonomy" id="2886940"/>
    <lineage>
        <taxon>Bacteria</taxon>
        <taxon>Bacillati</taxon>
        <taxon>Actinomycetota</taxon>
        <taxon>Actinomycetes</taxon>
        <taxon>Micrococcales</taxon>
        <taxon>Micrococcaceae</taxon>
        <taxon>Arthrobacter</taxon>
    </lineage>
</organism>
<dbReference type="GO" id="GO:0005829">
    <property type="term" value="C:cytosol"/>
    <property type="evidence" value="ECO:0007669"/>
    <property type="project" value="TreeGrafter"/>
</dbReference>
<dbReference type="PANTHER" id="PTHR34982">
    <property type="entry name" value="YOP PROTEINS TRANSLOCATION PROTEIN L"/>
    <property type="match status" value="1"/>
</dbReference>
<dbReference type="InterPro" id="IPR018035">
    <property type="entry name" value="Flagellar_FliH/T3SS_HrpE"/>
</dbReference>
<keyword evidence="6" id="KW-1006">Bacterial flagellum protein export</keyword>
<dbReference type="RefSeq" id="WP_227909213.1">
    <property type="nucleotide sequence ID" value="NZ_CP095461.1"/>
</dbReference>
<comment type="caution">
    <text evidence="8">The sequence shown here is derived from an EMBL/GenBank/DDBJ whole genome shotgun (WGS) entry which is preliminary data.</text>
</comment>
<evidence type="ECO:0000313" key="8">
    <source>
        <dbReference type="EMBL" id="MCC3270934.1"/>
    </source>
</evidence>
<dbReference type="AlphaFoldDB" id="A0A9X1M5X8"/>
<accession>A0A9X1M5X8</accession>
<dbReference type="InterPro" id="IPR051472">
    <property type="entry name" value="T3SS_Stator/FliH"/>
</dbReference>
<dbReference type="GO" id="GO:0015031">
    <property type="term" value="P:protein transport"/>
    <property type="evidence" value="ECO:0007669"/>
    <property type="project" value="UniProtKB-KW"/>
</dbReference>
<sequence length="204" mass="21179">MLVEPAPAYSRMTYPALEDLSAPRGNAQEQARGHAAGYAAGLRAAAAETELLRAQLVAGHEAALAAGRDEIRRAVDALNRAVRSLEQSVIPAAATIQEDLEAAAVELAEALLGQELKDSETSARAALARALANVPRKEVRAVRLHPSDLAALDLETISAADVRLKADPSLNPGDAVTDFTHGYLDATLASAVARARSALSGGTS</sequence>
<keyword evidence="3" id="KW-0813">Transport</keyword>
<dbReference type="GO" id="GO:0044781">
    <property type="term" value="P:bacterial-type flagellum organization"/>
    <property type="evidence" value="ECO:0007669"/>
    <property type="project" value="UniProtKB-KW"/>
</dbReference>
<comment type="similarity">
    <text evidence="2">Belongs to the FliH family.</text>
</comment>
<name>A0A9X1M5X8_9MICC</name>
<feature type="domain" description="Flagellar assembly protein FliH/Type III secretion system HrpE" evidence="7">
    <location>
        <begin position="74"/>
        <end position="190"/>
    </location>
</feature>
<dbReference type="Proteomes" id="UP001139264">
    <property type="component" value="Unassembled WGS sequence"/>
</dbReference>
<evidence type="ECO:0000313" key="9">
    <source>
        <dbReference type="Proteomes" id="UP001139264"/>
    </source>
</evidence>
<dbReference type="PANTHER" id="PTHR34982:SF1">
    <property type="entry name" value="FLAGELLAR ASSEMBLY PROTEIN FLIH"/>
    <property type="match status" value="1"/>
</dbReference>
<evidence type="ECO:0000256" key="3">
    <source>
        <dbReference type="ARBA" id="ARBA00022448"/>
    </source>
</evidence>
<evidence type="ECO:0000256" key="2">
    <source>
        <dbReference type="ARBA" id="ARBA00006602"/>
    </source>
</evidence>
<evidence type="ECO:0000256" key="6">
    <source>
        <dbReference type="ARBA" id="ARBA00023225"/>
    </source>
</evidence>
<reference evidence="8" key="1">
    <citation type="submission" date="2021-10" db="EMBL/GenBank/DDBJ databases">
        <title>Novel species in genus Arthrobacter.</title>
        <authorList>
            <person name="Liu Y."/>
        </authorList>
    </citation>
    <scope>NUCLEOTIDE SEQUENCE</scope>
    <source>
        <strain evidence="8">Zg-Y809</strain>
    </source>
</reference>
<keyword evidence="5" id="KW-0653">Protein transport</keyword>
<evidence type="ECO:0000259" key="7">
    <source>
        <dbReference type="Pfam" id="PF02108"/>
    </source>
</evidence>
<keyword evidence="4" id="KW-1005">Bacterial flagellum biogenesis</keyword>
<proteinExistence type="inferred from homology"/>
<evidence type="ECO:0000256" key="1">
    <source>
        <dbReference type="ARBA" id="ARBA00003041"/>
    </source>
</evidence>
<gene>
    <name evidence="8" type="ORF">LJ751_16505</name>
</gene>
<comment type="function">
    <text evidence="1">Needed for flagellar regrowth and assembly.</text>
</comment>
<evidence type="ECO:0000256" key="4">
    <source>
        <dbReference type="ARBA" id="ARBA00022795"/>
    </source>
</evidence>